<name>A0ABX4H4I6_9BACT</name>
<dbReference type="Proteomes" id="UP000217033">
    <property type="component" value="Unassembled WGS sequence"/>
</dbReference>
<dbReference type="EMBL" id="NQMN01000002">
    <property type="protein sequence ID" value="PAF54801.1"/>
    <property type="molecule type" value="Genomic_DNA"/>
</dbReference>
<comment type="caution">
    <text evidence="1">The sequence shown here is derived from an EMBL/GenBank/DDBJ whole genome shotgun (WGS) entry which is preliminary data.</text>
</comment>
<reference evidence="1" key="1">
    <citation type="submission" date="2017-08" db="EMBL/GenBank/DDBJ databases">
        <authorList>
            <person name="Alvarez-Ponce D."/>
            <person name="Weitzman C.L."/>
            <person name="Tillett R.L."/>
            <person name="Sandmeier F.C."/>
            <person name="Tracy C.R."/>
        </authorList>
    </citation>
    <scope>NUCLEOTIDE SEQUENCE [LARGE SCALE GENOMIC DNA]</scope>
    <source>
        <strain evidence="1">PS6</strain>
    </source>
</reference>
<dbReference type="RefSeq" id="WP_084232729.1">
    <property type="nucleotide sequence ID" value="NZ_FWXE01000012.1"/>
</dbReference>
<keyword evidence="2" id="KW-1185">Reference proteome</keyword>
<evidence type="ECO:0008006" key="3">
    <source>
        <dbReference type="Google" id="ProtNLM"/>
    </source>
</evidence>
<evidence type="ECO:0000313" key="1">
    <source>
        <dbReference type="EMBL" id="PAF54801.1"/>
    </source>
</evidence>
<sequence>MQYDKDFKTSKQACKKVEELFIEYQNIKINCFQKDEYLKFCTISSNEYKEGHIDRTGGKVKVEDLAKILIAFQAEQREFNKQVVGFIGEQKQFNEKVEAFMVAQQQTNAEQKKFNEKVEVFMENQKQFNNKVENFMDNQIKFNERIEKDVKRIDEDVKKIHNVLDKNNIK</sequence>
<evidence type="ECO:0000313" key="2">
    <source>
        <dbReference type="Proteomes" id="UP000217033"/>
    </source>
</evidence>
<organism evidence="1 2">
    <name type="scientific">Mycoplasmopsis agassizii</name>
    <dbReference type="NCBI Taxonomy" id="33922"/>
    <lineage>
        <taxon>Bacteria</taxon>
        <taxon>Bacillati</taxon>
        <taxon>Mycoplasmatota</taxon>
        <taxon>Mycoplasmoidales</taxon>
        <taxon>Metamycoplasmataceae</taxon>
        <taxon>Mycoplasmopsis</taxon>
    </lineage>
</organism>
<proteinExistence type="predicted"/>
<protein>
    <recommendedName>
        <fullName evidence="3">DUF16 domain-containing protein</fullName>
    </recommendedName>
</protein>
<accession>A0ABX4H4I6</accession>
<gene>
    <name evidence="1" type="ORF">CJF60_03635</name>
</gene>